<reference evidence="10 11" key="1">
    <citation type="submission" date="2019-08" db="EMBL/GenBank/DDBJ databases">
        <title>In-depth cultivation of the pig gut microbiome towards novel bacterial diversity and tailored functional studies.</title>
        <authorList>
            <person name="Wylensek D."/>
            <person name="Hitch T.C.A."/>
            <person name="Clavel T."/>
        </authorList>
    </citation>
    <scope>NUCLEOTIDE SEQUENCE [LARGE SCALE GENOMIC DNA]</scope>
    <source>
        <strain evidence="10 11">BBE-744-WT-12</strain>
    </source>
</reference>
<dbReference type="Pfam" id="PF00664">
    <property type="entry name" value="ABC_membrane"/>
    <property type="match status" value="1"/>
</dbReference>
<comment type="subcellular location">
    <subcellularLocation>
        <location evidence="1">Cell membrane</location>
        <topology evidence="1">Multi-pass membrane protein</topology>
    </subcellularLocation>
</comment>
<evidence type="ECO:0000256" key="7">
    <source>
        <dbReference type="SAM" id="Phobius"/>
    </source>
</evidence>
<dbReference type="GO" id="GO:0005524">
    <property type="term" value="F:ATP binding"/>
    <property type="evidence" value="ECO:0007669"/>
    <property type="project" value="UniProtKB-KW"/>
</dbReference>
<evidence type="ECO:0000256" key="4">
    <source>
        <dbReference type="ARBA" id="ARBA00022840"/>
    </source>
</evidence>
<dbReference type="PANTHER" id="PTHR43394">
    <property type="entry name" value="ATP-DEPENDENT PERMEASE MDL1, MITOCHONDRIAL"/>
    <property type="match status" value="1"/>
</dbReference>
<evidence type="ECO:0000313" key="11">
    <source>
        <dbReference type="Proteomes" id="UP000435649"/>
    </source>
</evidence>
<dbReference type="GO" id="GO:0005886">
    <property type="term" value="C:plasma membrane"/>
    <property type="evidence" value="ECO:0007669"/>
    <property type="project" value="UniProtKB-SubCell"/>
</dbReference>
<feature type="transmembrane region" description="Helical" evidence="7">
    <location>
        <begin position="32"/>
        <end position="51"/>
    </location>
</feature>
<dbReference type="AlphaFoldDB" id="A0A844G979"/>
<dbReference type="InterPro" id="IPR003439">
    <property type="entry name" value="ABC_transporter-like_ATP-bd"/>
</dbReference>
<dbReference type="Gene3D" id="1.20.1560.10">
    <property type="entry name" value="ABC transporter type 1, transmembrane domain"/>
    <property type="match status" value="1"/>
</dbReference>
<sequence>MDGNKNSGLPEPPPPAAGELFTFLKPYLRPHAWRIAGIGALLLFGASFAYLEPLVQRQFINTLTALERPQVWFWGILTVLTGALLRLCTAGESIGENSIGARITMTLKTRLSRRLLDLPVSFFHRHGSGYLAGRLTRDIDEMQFLYSAGMTGILSSALRLLGGLALLFVLDWRVGAVVVLILPLYLLAYRKFRGDHYRVGLAVSEANAANSRTLQSTFSGIRLLKSSAAEEKRGERLGREFEQQMILRIRRFRLGCRFRVLLRVIPGGCRGALLLAGVWMILEGRWTLGGLWALLRALDYVFTPSQLLCGGLIQFHSVSAAAARVMQLDRLLPEENLENGVEPGKLEGRIEFRHVSFGYLPGVPVLRDLSFELRPGEVVALCGPSGGGKSTIAGLLLRFFRPESGEILIDGRPAGEYRLRALRRRIGYIGQTGEFLTGTLAANLLLGVDRPVPETRLREVIGLVGLGARLNAPECDRDAPLEENGVNFSVGERIRLAVAREILRDPDILILDETTASLDGETEEKLMDFLLELLAGRTVLVISHRESTLRRAQRRLELKEGRIYEK</sequence>
<evidence type="ECO:0000256" key="3">
    <source>
        <dbReference type="ARBA" id="ARBA00022741"/>
    </source>
</evidence>
<gene>
    <name evidence="10" type="ORF">FYJ85_18135</name>
</gene>
<feature type="domain" description="ABC transmembrane type-1" evidence="9">
    <location>
        <begin position="36"/>
        <end position="317"/>
    </location>
</feature>
<keyword evidence="3" id="KW-0547">Nucleotide-binding</keyword>
<dbReference type="GO" id="GO:0016887">
    <property type="term" value="F:ATP hydrolysis activity"/>
    <property type="evidence" value="ECO:0007669"/>
    <property type="project" value="InterPro"/>
</dbReference>
<dbReference type="PROSITE" id="PS50929">
    <property type="entry name" value="ABC_TM1F"/>
    <property type="match status" value="1"/>
</dbReference>
<dbReference type="PROSITE" id="PS50893">
    <property type="entry name" value="ABC_TRANSPORTER_2"/>
    <property type="match status" value="1"/>
</dbReference>
<dbReference type="CDD" id="cd07346">
    <property type="entry name" value="ABC_6TM_exporters"/>
    <property type="match status" value="1"/>
</dbReference>
<accession>A0A844G979</accession>
<evidence type="ECO:0000256" key="1">
    <source>
        <dbReference type="ARBA" id="ARBA00004651"/>
    </source>
</evidence>
<keyword evidence="4 10" id="KW-0067">ATP-binding</keyword>
<comment type="caution">
    <text evidence="10">The sequence shown here is derived from an EMBL/GenBank/DDBJ whole genome shotgun (WGS) entry which is preliminary data.</text>
</comment>
<evidence type="ECO:0000256" key="2">
    <source>
        <dbReference type="ARBA" id="ARBA00022692"/>
    </source>
</evidence>
<dbReference type="Proteomes" id="UP000435649">
    <property type="component" value="Unassembled WGS sequence"/>
</dbReference>
<dbReference type="SUPFAM" id="SSF90123">
    <property type="entry name" value="ABC transporter transmembrane region"/>
    <property type="match status" value="1"/>
</dbReference>
<proteinExistence type="predicted"/>
<evidence type="ECO:0000256" key="5">
    <source>
        <dbReference type="ARBA" id="ARBA00022989"/>
    </source>
</evidence>
<dbReference type="SMART" id="SM00382">
    <property type="entry name" value="AAA"/>
    <property type="match status" value="1"/>
</dbReference>
<feature type="transmembrane region" description="Helical" evidence="7">
    <location>
        <begin position="144"/>
        <end position="166"/>
    </location>
</feature>
<dbReference type="InterPro" id="IPR011527">
    <property type="entry name" value="ABC1_TM_dom"/>
</dbReference>
<dbReference type="PANTHER" id="PTHR43394:SF1">
    <property type="entry name" value="ATP-BINDING CASSETTE SUB-FAMILY B MEMBER 10, MITOCHONDRIAL"/>
    <property type="match status" value="1"/>
</dbReference>
<dbReference type="SUPFAM" id="SSF52540">
    <property type="entry name" value="P-loop containing nucleoside triphosphate hydrolases"/>
    <property type="match status" value="1"/>
</dbReference>
<dbReference type="InterPro" id="IPR027417">
    <property type="entry name" value="P-loop_NTPase"/>
</dbReference>
<evidence type="ECO:0000259" key="9">
    <source>
        <dbReference type="PROSITE" id="PS50929"/>
    </source>
</evidence>
<feature type="transmembrane region" description="Helical" evidence="7">
    <location>
        <begin position="260"/>
        <end position="282"/>
    </location>
</feature>
<evidence type="ECO:0000259" key="8">
    <source>
        <dbReference type="PROSITE" id="PS50893"/>
    </source>
</evidence>
<keyword evidence="5 7" id="KW-1133">Transmembrane helix</keyword>
<dbReference type="RefSeq" id="WP_154420020.1">
    <property type="nucleotide sequence ID" value="NZ_DBFCGB010000261.1"/>
</dbReference>
<keyword evidence="2 7" id="KW-0812">Transmembrane</keyword>
<dbReference type="Gene3D" id="3.40.50.300">
    <property type="entry name" value="P-loop containing nucleotide triphosphate hydrolases"/>
    <property type="match status" value="1"/>
</dbReference>
<dbReference type="InterPro" id="IPR003593">
    <property type="entry name" value="AAA+_ATPase"/>
</dbReference>
<protein>
    <submittedName>
        <fullName evidence="10">ABC transporter ATP-binding protein</fullName>
    </submittedName>
</protein>
<name>A0A844G979_9BACT</name>
<feature type="transmembrane region" description="Helical" evidence="7">
    <location>
        <begin position="172"/>
        <end position="189"/>
    </location>
</feature>
<keyword evidence="11" id="KW-1185">Reference proteome</keyword>
<evidence type="ECO:0000313" key="10">
    <source>
        <dbReference type="EMBL" id="MST98958.1"/>
    </source>
</evidence>
<dbReference type="EMBL" id="VUNS01000026">
    <property type="protein sequence ID" value="MST98958.1"/>
    <property type="molecule type" value="Genomic_DNA"/>
</dbReference>
<dbReference type="Pfam" id="PF00005">
    <property type="entry name" value="ABC_tran"/>
    <property type="match status" value="1"/>
</dbReference>
<organism evidence="10 11">
    <name type="scientific">Victivallis lenta</name>
    <dbReference type="NCBI Taxonomy" id="2606640"/>
    <lineage>
        <taxon>Bacteria</taxon>
        <taxon>Pseudomonadati</taxon>
        <taxon>Lentisphaerota</taxon>
        <taxon>Lentisphaeria</taxon>
        <taxon>Victivallales</taxon>
        <taxon>Victivallaceae</taxon>
        <taxon>Victivallis</taxon>
    </lineage>
</organism>
<dbReference type="InterPro" id="IPR039421">
    <property type="entry name" value="Type_1_exporter"/>
</dbReference>
<keyword evidence="6 7" id="KW-0472">Membrane</keyword>
<feature type="domain" description="ABC transporter" evidence="8">
    <location>
        <begin position="350"/>
        <end position="566"/>
    </location>
</feature>
<dbReference type="InterPro" id="IPR036640">
    <property type="entry name" value="ABC1_TM_sf"/>
</dbReference>
<evidence type="ECO:0000256" key="6">
    <source>
        <dbReference type="ARBA" id="ARBA00023136"/>
    </source>
</evidence>
<dbReference type="GO" id="GO:0015421">
    <property type="term" value="F:ABC-type oligopeptide transporter activity"/>
    <property type="evidence" value="ECO:0007669"/>
    <property type="project" value="TreeGrafter"/>
</dbReference>